<evidence type="ECO:0000256" key="2">
    <source>
        <dbReference type="ARBA" id="ARBA00022801"/>
    </source>
</evidence>
<dbReference type="RefSeq" id="WP_189565852.1">
    <property type="nucleotide sequence ID" value="NZ_BMXF01000003.1"/>
</dbReference>
<accession>A0A8J3GA53</accession>
<keyword evidence="2" id="KW-0378">Hydrolase</keyword>
<dbReference type="FunFam" id="3.40.720.10:FF:000070">
    <property type="entry name" value="Arylsulfatase A"/>
    <property type="match status" value="1"/>
</dbReference>
<feature type="domain" description="Sulfatase N-terminal" evidence="4">
    <location>
        <begin position="27"/>
        <end position="341"/>
    </location>
</feature>
<proteinExistence type="inferred from homology"/>
<evidence type="ECO:0000313" key="6">
    <source>
        <dbReference type="Proteomes" id="UP000598271"/>
    </source>
</evidence>
<dbReference type="Pfam" id="PF00884">
    <property type="entry name" value="Sulfatase"/>
    <property type="match status" value="1"/>
</dbReference>
<comment type="caution">
    <text evidence="5">The sequence shown here is derived from an EMBL/GenBank/DDBJ whole genome shotgun (WGS) entry which is preliminary data.</text>
</comment>
<sequence length="595" mass="66230">MRFVLLLLLLPVLTIAQNREARPASSPNIVIVMTDDQGYGDIACHGNPWIKTPTMDVLHASSVRFTNFHSGTTCAPTRASLMTGKNSNKVGVWHTIIGREYLRAGETTMAELFKTAGYSTAIFGKWHLGDNYPFRPQDRGFDEVLIHGGGGVTQTPDYWNNDYFNDTYFHNGKPEKYQGYCTDVWFREATKFVNKNKRQPFLCYIALNAPHGPYHVAPKYSQPYKDNPKIPNPDFYGMITNADEQMGVFIENLKKAGVYENTIFIFMSDNGTAAGVKFDKAGNVDKGYNAGMRATKGSQYEGGHRVPFFLHWPAKKLPARPVDGLAGMVDLLPTLLDLCDIKPKTKTDFDGISLAPSLLQNQPIKPERILITDTQREGYLEEGKMSAVMQGSWRLIDGKELYDLSTDPGQKDNIAQAHPAKVNELQKAYQAWWPDISRHGNAFNRVIVGSEKQPVICLTAHDYFALDNFPAWNQYQIREAKGGNGPWEISVASAGRYRVSLRRYPLESGLAMDAAAPVPTAEPGADPYPAGKPLAIRKAKVKAGTVEKTMAVKPGSKSVDFDMDLPAGDTQLQTWLTDDQGQEYGAFYAYISKLR</sequence>
<feature type="signal peptide" evidence="3">
    <location>
        <begin position="1"/>
        <end position="21"/>
    </location>
</feature>
<dbReference type="GO" id="GO:0004065">
    <property type="term" value="F:arylsulfatase activity"/>
    <property type="evidence" value="ECO:0007669"/>
    <property type="project" value="TreeGrafter"/>
</dbReference>
<dbReference type="PANTHER" id="PTHR42693:SF53">
    <property type="entry name" value="ENDO-4-O-SULFATASE"/>
    <property type="match status" value="1"/>
</dbReference>
<dbReference type="PANTHER" id="PTHR42693">
    <property type="entry name" value="ARYLSULFATASE FAMILY MEMBER"/>
    <property type="match status" value="1"/>
</dbReference>
<keyword evidence="3" id="KW-0732">Signal</keyword>
<evidence type="ECO:0000256" key="3">
    <source>
        <dbReference type="SAM" id="SignalP"/>
    </source>
</evidence>
<dbReference type="Gene3D" id="3.40.720.10">
    <property type="entry name" value="Alkaline Phosphatase, subunit A"/>
    <property type="match status" value="1"/>
</dbReference>
<dbReference type="AlphaFoldDB" id="A0A8J3GA53"/>
<comment type="similarity">
    <text evidence="1">Belongs to the sulfatase family.</text>
</comment>
<organism evidence="5 6">
    <name type="scientific">Persicitalea jodogahamensis</name>
    <dbReference type="NCBI Taxonomy" id="402147"/>
    <lineage>
        <taxon>Bacteria</taxon>
        <taxon>Pseudomonadati</taxon>
        <taxon>Bacteroidota</taxon>
        <taxon>Cytophagia</taxon>
        <taxon>Cytophagales</taxon>
        <taxon>Spirosomataceae</taxon>
        <taxon>Persicitalea</taxon>
    </lineage>
</organism>
<dbReference type="Proteomes" id="UP000598271">
    <property type="component" value="Unassembled WGS sequence"/>
</dbReference>
<dbReference type="SUPFAM" id="SSF53649">
    <property type="entry name" value="Alkaline phosphatase-like"/>
    <property type="match status" value="1"/>
</dbReference>
<dbReference type="CDD" id="cd16146">
    <property type="entry name" value="ARS_like"/>
    <property type="match status" value="1"/>
</dbReference>
<protein>
    <submittedName>
        <fullName evidence="5">N-acetylgalactosamine-6-sulfatase</fullName>
    </submittedName>
</protein>
<evidence type="ECO:0000313" key="5">
    <source>
        <dbReference type="EMBL" id="GHB78188.1"/>
    </source>
</evidence>
<dbReference type="InterPro" id="IPR017850">
    <property type="entry name" value="Alkaline_phosphatase_core_sf"/>
</dbReference>
<evidence type="ECO:0000259" key="4">
    <source>
        <dbReference type="Pfam" id="PF00884"/>
    </source>
</evidence>
<dbReference type="EMBL" id="BMXF01000003">
    <property type="protein sequence ID" value="GHB78188.1"/>
    <property type="molecule type" value="Genomic_DNA"/>
</dbReference>
<dbReference type="Gene3D" id="3.30.1120.10">
    <property type="match status" value="1"/>
</dbReference>
<evidence type="ECO:0000256" key="1">
    <source>
        <dbReference type="ARBA" id="ARBA00008779"/>
    </source>
</evidence>
<dbReference type="InterPro" id="IPR000917">
    <property type="entry name" value="Sulfatase_N"/>
</dbReference>
<dbReference type="InterPro" id="IPR050738">
    <property type="entry name" value="Sulfatase"/>
</dbReference>
<keyword evidence="6" id="KW-1185">Reference proteome</keyword>
<feature type="chain" id="PRO_5035250682" evidence="3">
    <location>
        <begin position="22"/>
        <end position="595"/>
    </location>
</feature>
<reference evidence="5 6" key="1">
    <citation type="journal article" date="2014" name="Int. J. Syst. Evol. Microbiol.">
        <title>Complete genome sequence of Corynebacterium casei LMG S-19264T (=DSM 44701T), isolated from a smear-ripened cheese.</title>
        <authorList>
            <consortium name="US DOE Joint Genome Institute (JGI-PGF)"/>
            <person name="Walter F."/>
            <person name="Albersmeier A."/>
            <person name="Kalinowski J."/>
            <person name="Ruckert C."/>
        </authorList>
    </citation>
    <scope>NUCLEOTIDE SEQUENCE [LARGE SCALE GENOMIC DNA]</scope>
    <source>
        <strain evidence="5 6">KCTC 12866</strain>
    </source>
</reference>
<name>A0A8J3GA53_9BACT</name>
<gene>
    <name evidence="5" type="ORF">GCM10007390_35530</name>
</gene>